<dbReference type="AlphaFoldDB" id="A0A4R4AX41"/>
<comment type="caution">
    <text evidence="1">The sequence shown here is derived from an EMBL/GenBank/DDBJ whole genome shotgun (WGS) entry which is preliminary data.</text>
</comment>
<gene>
    <name evidence="1" type="ORF">EC910_13818</name>
</gene>
<proteinExistence type="predicted"/>
<evidence type="ECO:0000313" key="1">
    <source>
        <dbReference type="EMBL" id="TCW44528.1"/>
    </source>
</evidence>
<sequence>MGFLFELLKESERAIKREYSTYVLRKQVYKRIAENPFFAVVKSSIGLKSKSIVKILLIIASCLF</sequence>
<dbReference type="EMBL" id="SMDG01000038">
    <property type="protein sequence ID" value="TCW44528.1"/>
    <property type="molecule type" value="Genomic_DNA"/>
</dbReference>
<dbReference type="Proteomes" id="UP000295285">
    <property type="component" value="Unassembled WGS sequence"/>
</dbReference>
<reference evidence="1 2" key="1">
    <citation type="submission" date="2019-03" db="EMBL/GenBank/DDBJ databases">
        <title>Above-ground endophytic microbial communities from plants in different locations in the United States.</title>
        <authorList>
            <person name="Frank C."/>
        </authorList>
    </citation>
    <scope>NUCLEOTIDE SEQUENCE [LARGE SCALE GENOMIC DNA]</scope>
    <source>
        <strain evidence="1 2">LP_2_YM</strain>
    </source>
</reference>
<accession>A0A4R4AX41</accession>
<name>A0A4R4AX41_BACTU</name>
<evidence type="ECO:0000313" key="2">
    <source>
        <dbReference type="Proteomes" id="UP000295285"/>
    </source>
</evidence>
<organism evidence="1 2">
    <name type="scientific">Bacillus thuringiensis</name>
    <dbReference type="NCBI Taxonomy" id="1428"/>
    <lineage>
        <taxon>Bacteria</taxon>
        <taxon>Bacillati</taxon>
        <taxon>Bacillota</taxon>
        <taxon>Bacilli</taxon>
        <taxon>Bacillales</taxon>
        <taxon>Bacillaceae</taxon>
        <taxon>Bacillus</taxon>
        <taxon>Bacillus cereus group</taxon>
    </lineage>
</organism>
<protein>
    <submittedName>
        <fullName evidence="1">Uncharacterized protein</fullName>
    </submittedName>
</protein>